<dbReference type="SUPFAM" id="SSF55383">
    <property type="entry name" value="Copper amine oxidase, domain N"/>
    <property type="match status" value="1"/>
</dbReference>
<dbReference type="AlphaFoldDB" id="A0A4R2JUY5"/>
<organism evidence="2 3">
    <name type="scientific">Caldanaerobacter subterraneus</name>
    <dbReference type="NCBI Taxonomy" id="911092"/>
    <lineage>
        <taxon>Bacteria</taxon>
        <taxon>Bacillati</taxon>
        <taxon>Bacillota</taxon>
        <taxon>Clostridia</taxon>
        <taxon>Thermoanaerobacterales</taxon>
        <taxon>Thermoanaerobacteraceae</taxon>
        <taxon>Caldanaerobacter</taxon>
    </lineage>
</organism>
<evidence type="ECO:0000313" key="3">
    <source>
        <dbReference type="Proteomes" id="UP000294886"/>
    </source>
</evidence>
<dbReference type="Gene3D" id="3.30.457.10">
    <property type="entry name" value="Copper amine oxidase-like, N-terminal domain"/>
    <property type="match status" value="1"/>
</dbReference>
<name>A0A4R2JUY5_9THEO</name>
<dbReference type="InterPro" id="IPR012854">
    <property type="entry name" value="Cu_amine_oxidase-like_N"/>
</dbReference>
<evidence type="ECO:0000313" key="2">
    <source>
        <dbReference type="EMBL" id="TCO63544.1"/>
    </source>
</evidence>
<dbReference type="EMBL" id="SLWU01000015">
    <property type="protein sequence ID" value="TCO63544.1"/>
    <property type="molecule type" value="Genomic_DNA"/>
</dbReference>
<evidence type="ECO:0000259" key="1">
    <source>
        <dbReference type="Pfam" id="PF07833"/>
    </source>
</evidence>
<comment type="caution">
    <text evidence="2">The sequence shown here is derived from an EMBL/GenBank/DDBJ whole genome shotgun (WGS) entry which is preliminary data.</text>
</comment>
<dbReference type="InterPro" id="IPR007391">
    <property type="entry name" value="Vancomycin_resist_VanW"/>
</dbReference>
<dbReference type="PANTHER" id="PTHR35788:SF1">
    <property type="entry name" value="EXPORTED PROTEIN"/>
    <property type="match status" value="1"/>
</dbReference>
<sequence length="307" mass="35140">MFYDLSFKILMLLFIFILFMCFSIEPAYSKILGIGVVDLPTDFKFENNNKNAKMALKYIEGVKVKPDQIFSFNKTVGKRTIAQGFYEGLSGSGGYYYKDVGGGVCATATAIHRAVINSGLKVVERHKHLYGAIYAPDGDDAAVDWDANWDYKFKNTSKDIITIRTIETDTFVAVYFETLGEKDYNVEIYINGTILDSSKEYEKAYIEDEKVFVPLRNVIEKLNGEISWNDLNKTITIKYNNTEITLQIGRTTYIKNGETFSMEFFPRIENNRTYVPLEFLIEGLGVKVNWGEKEGGKVLYLEENFYE</sequence>
<dbReference type="Proteomes" id="UP000294886">
    <property type="component" value="Unassembled WGS sequence"/>
</dbReference>
<dbReference type="InterPro" id="IPR036582">
    <property type="entry name" value="Mao_N_sf"/>
</dbReference>
<dbReference type="Pfam" id="PF04294">
    <property type="entry name" value="VanW"/>
    <property type="match status" value="1"/>
</dbReference>
<gene>
    <name evidence="2" type="ORF">EV203_11535</name>
</gene>
<protein>
    <submittedName>
        <fullName evidence="2">Copper amine oxidase-like protein</fullName>
    </submittedName>
</protein>
<reference evidence="2 3" key="1">
    <citation type="submission" date="2019-03" db="EMBL/GenBank/DDBJ databases">
        <title>Genomic Encyclopedia of Type Strains, Phase IV (KMG-IV): sequencing the most valuable type-strain genomes for metagenomic binning, comparative biology and taxonomic classification.</title>
        <authorList>
            <person name="Goeker M."/>
        </authorList>
    </citation>
    <scope>NUCLEOTIDE SEQUENCE [LARGE SCALE GENOMIC DNA]</scope>
    <source>
        <strain evidence="2 3">DSM 13054</strain>
    </source>
</reference>
<dbReference type="InterPro" id="IPR052913">
    <property type="entry name" value="Glycopeptide_resist_protein"/>
</dbReference>
<dbReference type="Pfam" id="PF07833">
    <property type="entry name" value="Cu_amine_oxidN1"/>
    <property type="match status" value="1"/>
</dbReference>
<dbReference type="PANTHER" id="PTHR35788">
    <property type="entry name" value="EXPORTED PROTEIN-RELATED"/>
    <property type="match status" value="1"/>
</dbReference>
<feature type="domain" description="Copper amine oxidase-like N-terminal" evidence="1">
    <location>
        <begin position="201"/>
        <end position="294"/>
    </location>
</feature>
<proteinExistence type="predicted"/>
<accession>A0A4R2JUY5</accession>